<dbReference type="Pfam" id="PF21880">
    <property type="entry name" value="DUF6916"/>
    <property type="match status" value="1"/>
</dbReference>
<accession>A0A128F606</accession>
<name>A0A128F606_9GAMM</name>
<dbReference type="STRING" id="1796497.GCE9029_03101"/>
<organism evidence="2 3">
    <name type="scientific">Grimontia celer</name>
    <dbReference type="NCBI Taxonomy" id="1796497"/>
    <lineage>
        <taxon>Bacteria</taxon>
        <taxon>Pseudomonadati</taxon>
        <taxon>Pseudomonadota</taxon>
        <taxon>Gammaproteobacteria</taxon>
        <taxon>Vibrionales</taxon>
        <taxon>Vibrionaceae</taxon>
        <taxon>Grimontia</taxon>
    </lineage>
</organism>
<evidence type="ECO:0000259" key="1">
    <source>
        <dbReference type="Pfam" id="PF21880"/>
    </source>
</evidence>
<dbReference type="Proteomes" id="UP000071641">
    <property type="component" value="Unassembled WGS sequence"/>
</dbReference>
<proteinExistence type="predicted"/>
<reference evidence="3" key="1">
    <citation type="submission" date="2016-02" db="EMBL/GenBank/DDBJ databases">
        <authorList>
            <person name="Rodrigo-Torres Lidia"/>
            <person name="Arahal R.David."/>
        </authorList>
    </citation>
    <scope>NUCLEOTIDE SEQUENCE [LARGE SCALE GENOMIC DNA]</scope>
    <source>
        <strain evidence="3">CECT 9029</strain>
    </source>
</reference>
<dbReference type="InterPro" id="IPR054209">
    <property type="entry name" value="DUF6916"/>
</dbReference>
<dbReference type="AlphaFoldDB" id="A0A128F606"/>
<sequence length="99" mass="11153">MNVLSWENISKLTGQTVQLIDGAENEYDVLVEAVNEGESNGTTKDDRLVEHYTMVLLGPEEAEFPQGNYLISHPSMGQQILYMMQAKDNRYTITINTEA</sequence>
<dbReference type="RefSeq" id="WP_062664458.1">
    <property type="nucleotide sequence ID" value="NZ_FIZX01000002.1"/>
</dbReference>
<protein>
    <recommendedName>
        <fullName evidence="1">DUF6916 domain-containing protein</fullName>
    </recommendedName>
</protein>
<feature type="domain" description="DUF6916" evidence="1">
    <location>
        <begin position="4"/>
        <end position="91"/>
    </location>
</feature>
<keyword evidence="3" id="KW-1185">Reference proteome</keyword>
<evidence type="ECO:0000313" key="2">
    <source>
        <dbReference type="EMBL" id="CZF82223.1"/>
    </source>
</evidence>
<dbReference type="EMBL" id="FIZX01000002">
    <property type="protein sequence ID" value="CZF82223.1"/>
    <property type="molecule type" value="Genomic_DNA"/>
</dbReference>
<gene>
    <name evidence="2" type="ORF">GCE9029_03101</name>
</gene>
<dbReference type="OrthoDB" id="5816947at2"/>
<evidence type="ECO:0000313" key="3">
    <source>
        <dbReference type="Proteomes" id="UP000071641"/>
    </source>
</evidence>